<dbReference type="SUPFAM" id="SSF51905">
    <property type="entry name" value="FAD/NAD(P)-binding domain"/>
    <property type="match status" value="1"/>
</dbReference>
<feature type="domain" description="FAD-dependent protein C-terminal" evidence="1">
    <location>
        <begin position="281"/>
        <end position="477"/>
    </location>
</feature>
<dbReference type="InterPro" id="IPR049516">
    <property type="entry name" value="FAD-depend_C"/>
</dbReference>
<proteinExistence type="predicted"/>
<sequence>MLRVPEIKVSLDKGEETLRSGILKKLRIPEADLIDYHIYKQSIDARKTDEVYFVYTVDVKIKSEQNTFKRIKDRKITLTPNMKYEHVKSGDKPLQSPPIVVGMGPSGLLTGLILAEMGYRPILLERGKSVEDRTKDVEKFWQEAQLYVDSNVQFGEGGAGTFSDGKLTTQIKDKTCRKVLEVLIEAGAPKEIMYENKPHVGTDILKGVVMNIRNRIVALGGDVRFESKMTDLVLEKGKIVGIEVNHKEIINTEVVVAALGHSARDTFEMFHERKVNIQQKPFSIGVRIEHPQQLINENQYGSFANHPKLGAADYKLNHHCENGRSAYTFCMCPGGFVVAAASEEGAVVTNGMSKYARNQENANSALLVGVSPEDYGSDHPLAGVAFQRKWEQKAFELGGGNYKAPAQLVKDFLADRPSREFGTVKPSYTPGITLTNLRECLPDYVIEAMREAIVALDKKLKGFKMDDAIMTGVETRSSSPIRIQRDENCESNISGLYPAGEGAGYAGGIVSAAVDGIRVAEVIAKKYAPFR</sequence>
<gene>
    <name evidence="2" type="ordered locus">Amet_1335</name>
</gene>
<organism evidence="2 3">
    <name type="scientific">Alkaliphilus metalliredigens (strain QYMF)</name>
    <dbReference type="NCBI Taxonomy" id="293826"/>
    <lineage>
        <taxon>Bacteria</taxon>
        <taxon>Bacillati</taxon>
        <taxon>Bacillota</taxon>
        <taxon>Clostridia</taxon>
        <taxon>Peptostreptococcales</taxon>
        <taxon>Natronincolaceae</taxon>
        <taxon>Alkaliphilus</taxon>
    </lineage>
</organism>
<reference evidence="3" key="1">
    <citation type="journal article" date="2016" name="Genome Announc.">
        <title>Complete genome sequence of Alkaliphilus metalliredigens strain QYMF, an alkaliphilic and metal-reducing bacterium isolated from borax-contaminated leachate ponds.</title>
        <authorList>
            <person name="Hwang C."/>
            <person name="Copeland A."/>
            <person name="Lucas S."/>
            <person name="Lapidus A."/>
            <person name="Barry K."/>
            <person name="Detter J.C."/>
            <person name="Glavina Del Rio T."/>
            <person name="Hammon N."/>
            <person name="Israni S."/>
            <person name="Dalin E."/>
            <person name="Tice H."/>
            <person name="Pitluck S."/>
            <person name="Chertkov O."/>
            <person name="Brettin T."/>
            <person name="Bruce D."/>
            <person name="Han C."/>
            <person name="Schmutz J."/>
            <person name="Larimer F."/>
            <person name="Land M.L."/>
            <person name="Hauser L."/>
            <person name="Kyrpides N."/>
            <person name="Mikhailova N."/>
            <person name="Ye Q."/>
            <person name="Zhou J."/>
            <person name="Richardson P."/>
            <person name="Fields M.W."/>
        </authorList>
    </citation>
    <scope>NUCLEOTIDE SEQUENCE [LARGE SCALE GENOMIC DNA]</scope>
    <source>
        <strain evidence="3">QYMF</strain>
    </source>
</reference>
<dbReference type="Proteomes" id="UP000001572">
    <property type="component" value="Chromosome"/>
</dbReference>
<accession>A6TMW9</accession>
<evidence type="ECO:0000259" key="1">
    <source>
        <dbReference type="Pfam" id="PF21688"/>
    </source>
</evidence>
<dbReference type="InterPro" id="IPR036188">
    <property type="entry name" value="FAD/NAD-bd_sf"/>
</dbReference>
<evidence type="ECO:0000313" key="2">
    <source>
        <dbReference type="EMBL" id="ABR47537.1"/>
    </source>
</evidence>
<evidence type="ECO:0000313" key="3">
    <source>
        <dbReference type="Proteomes" id="UP000001572"/>
    </source>
</evidence>
<dbReference type="AlphaFoldDB" id="A6TMW9"/>
<dbReference type="STRING" id="293826.Amet_1335"/>
<name>A6TMW9_ALKMQ</name>
<dbReference type="EMBL" id="CP000724">
    <property type="protein sequence ID" value="ABR47537.1"/>
    <property type="molecule type" value="Genomic_DNA"/>
</dbReference>
<dbReference type="PANTHER" id="PTHR42842">
    <property type="entry name" value="FAD/NAD(P)-BINDING OXIDOREDUCTASE"/>
    <property type="match status" value="1"/>
</dbReference>
<dbReference type="Gene3D" id="3.50.50.60">
    <property type="entry name" value="FAD/NAD(P)-binding domain"/>
    <property type="match status" value="2"/>
</dbReference>
<protein>
    <recommendedName>
        <fullName evidence="1">FAD-dependent protein C-terminal domain-containing protein</fullName>
    </recommendedName>
</protein>
<dbReference type="Pfam" id="PF21688">
    <property type="entry name" value="FAD-depend_C"/>
    <property type="match status" value="1"/>
</dbReference>
<dbReference type="InterPro" id="IPR028348">
    <property type="entry name" value="FAD-binding_protein"/>
</dbReference>
<keyword evidence="3" id="KW-1185">Reference proteome</keyword>
<dbReference type="OrthoDB" id="9772594at2"/>
<dbReference type="RefSeq" id="WP_012062578.1">
    <property type="nucleotide sequence ID" value="NC_009633.1"/>
</dbReference>
<dbReference type="Gene3D" id="3.30.70.2700">
    <property type="match status" value="1"/>
</dbReference>
<dbReference type="KEGG" id="amt:Amet_1335"/>
<dbReference type="PANTHER" id="PTHR42842:SF3">
    <property type="entry name" value="FAD_NAD(P)-BINDING OXIDOREDUCTASE FAMILY PROTEIN"/>
    <property type="match status" value="1"/>
</dbReference>
<dbReference type="HOGENOM" id="CLU_028644_3_0_9"/>
<dbReference type="eggNOG" id="COG2509">
    <property type="taxonomic scope" value="Bacteria"/>
</dbReference>
<dbReference type="PIRSF" id="PIRSF038984">
    <property type="entry name" value="FAD_binding_protein"/>
    <property type="match status" value="1"/>
</dbReference>